<dbReference type="GO" id="GO:0060271">
    <property type="term" value="P:cilium assembly"/>
    <property type="evidence" value="ECO:0007669"/>
    <property type="project" value="TreeGrafter"/>
</dbReference>
<evidence type="ECO:0000313" key="2">
    <source>
        <dbReference type="Proteomes" id="UP000050795"/>
    </source>
</evidence>
<dbReference type="InterPro" id="IPR026511">
    <property type="entry name" value="PTHB1"/>
</dbReference>
<reference evidence="3" key="2">
    <citation type="submission" date="2023-11" db="UniProtKB">
        <authorList>
            <consortium name="WormBaseParasite"/>
        </authorList>
    </citation>
    <scope>IDENTIFICATION</scope>
</reference>
<protein>
    <submittedName>
        <fullName evidence="3">PHTB1_N domain-containing protein</fullName>
    </submittedName>
</protein>
<dbReference type="AlphaFoldDB" id="A0A183W6R8"/>
<reference evidence="2" key="1">
    <citation type="submission" date="2022-06" db="EMBL/GenBank/DDBJ databases">
        <authorList>
            <person name="Berger JAMES D."/>
            <person name="Berger JAMES D."/>
        </authorList>
    </citation>
    <scope>NUCLEOTIDE SEQUENCE [LARGE SCALE GENOMIC DNA]</scope>
</reference>
<dbReference type="Pfam" id="PF14727">
    <property type="entry name" value="PHTB1_N"/>
    <property type="match status" value="1"/>
</dbReference>
<dbReference type="GO" id="GO:0016020">
    <property type="term" value="C:membrane"/>
    <property type="evidence" value="ECO:0007669"/>
    <property type="project" value="TreeGrafter"/>
</dbReference>
<accession>A0A183W6R8</accession>
<dbReference type="PANTHER" id="PTHR20991:SF0">
    <property type="entry name" value="PROTEIN PTHB1"/>
    <property type="match status" value="1"/>
</dbReference>
<dbReference type="InterPro" id="IPR028073">
    <property type="entry name" value="PHTB1_N_dom"/>
</dbReference>
<proteinExistence type="predicted"/>
<dbReference type="GO" id="GO:0034464">
    <property type="term" value="C:BBSome"/>
    <property type="evidence" value="ECO:0007669"/>
    <property type="project" value="InterPro"/>
</dbReference>
<dbReference type="WBParaSite" id="TREG1_137140.1">
    <property type="protein sequence ID" value="TREG1_137140.1"/>
    <property type="gene ID" value="TREG1_137140"/>
</dbReference>
<feature type="domain" description="PTHB1 N-terminal" evidence="1">
    <location>
        <begin position="1"/>
        <end position="429"/>
    </location>
</feature>
<dbReference type="PANTHER" id="PTHR20991">
    <property type="entry name" value="PARATHYROID HORMONE-RESPONSIVE B1 GENE"/>
    <property type="match status" value="1"/>
</dbReference>
<dbReference type="OrthoDB" id="10262646at2759"/>
<name>A0A183W6R8_TRIRE</name>
<dbReference type="Proteomes" id="UP000050795">
    <property type="component" value="Unassembled WGS sequence"/>
</dbReference>
<sequence length="1101" mass="124868">MSLFKLRDIWSTQVNRNSDEDEFCLKLSPLHNLNKSQYFILVGTFSGILSIFLPRARECATAADGDDLFCQSQHCEDLCLEYHVEHPILSIDCGHLVTESDSQYQQIVILHPQMLSVYTLTKSDSSAADEDTKYPVTFSFDSWKLTSLINLRIEKPSFHMFIGKFIEHIQTDVICVQMIDASFCFYNLSGVLFNIALSSMLIIPGPVVFLQSNCTMLTSASRSVYCFSFTPSSVDDTSYMSCDINNNNNSKNILLNWSIVLEEPIFSMEKIEAPSNRGRHFPISYIIVLGRRRIILLSETGCILFSRQIDIPPRHLCIYGYAEVDSLTSHENPSVNNSNNNVRSIPTWKPRFLITTEKNQLLVFKGIEILWSALLPIGSLHCSIPISPLDSFKCGGNTLPTVGVNFPPGLIVLLNSNSRLTLSYLGTDPSESVVPNILKTIPHKNGNNSIQDQLTNENFNKEMNQLNERINNLLKTSQSSSALLSSNIQHKDNQVESTSVPKLKANIRLPSESINNDQICFIDIIIEFPKKYSRKQFTYVHLLTYSCPPVVINPNYIEISNPRKNHDFVLMNQMPNSHRHLYTITCNIGDIDHTNNNNDDDNDEADEYARRSFQPPLDMVVILMLYYTFTYTKTDHNGNNTNNNDSISVSGDTSSVSTHSISKCLKRCIKIPLNLCTTSNIVDKRQVEGRFSLYFQLLTKFNNNKDSKNIHLPNLFPNLWSKLYTTDLNDSSNVKSKKNNTVMRVSFCGFKNPVKLDYCAYISLNCKKSLLKLQSNYSEIFWPILQELIYYNTFTKKPKNDCLNGGSNFFSDNDYLHIVLYKKNSPEGMNKHRIPERSSLLVFNEYAAQIEPLFNQLSVNLEDHINKRVELVQAIVKLTVHSKHFHTVQGEVMNRIKNSLPNCLNGFDLLLKRDLTNLLNICDLLEHLTGEHFQSGISVISLIVLLSFLCLFCIDSSPQTGSSCFPLSCNLSNVENYLTVLEPASLVSLLNSTVLLENIRGTELPSEKLSTTEMLCSGNFHLGLEEYLQAKINYLLEIIQLKDKTVNDEIKMSPIDGGGQQRQLGDNSLSVVKSVHEQFYQLCKCFTSCNYKDIILYSSDQ</sequence>
<organism evidence="2 3">
    <name type="scientific">Trichobilharzia regenti</name>
    <name type="common">Nasal bird schistosome</name>
    <dbReference type="NCBI Taxonomy" id="157069"/>
    <lineage>
        <taxon>Eukaryota</taxon>
        <taxon>Metazoa</taxon>
        <taxon>Spiralia</taxon>
        <taxon>Lophotrochozoa</taxon>
        <taxon>Platyhelminthes</taxon>
        <taxon>Trematoda</taxon>
        <taxon>Digenea</taxon>
        <taxon>Strigeidida</taxon>
        <taxon>Schistosomatoidea</taxon>
        <taxon>Schistosomatidae</taxon>
        <taxon>Trichobilharzia</taxon>
    </lineage>
</organism>
<evidence type="ECO:0000259" key="1">
    <source>
        <dbReference type="Pfam" id="PF14727"/>
    </source>
</evidence>
<keyword evidence="2" id="KW-1185">Reference proteome</keyword>
<evidence type="ECO:0000313" key="3">
    <source>
        <dbReference type="WBParaSite" id="TREG1_137140.1"/>
    </source>
</evidence>